<accession>A0ACC2IY91</accession>
<gene>
    <name evidence="1" type="ORF">ONZ43_g3029</name>
</gene>
<dbReference type="Proteomes" id="UP001153334">
    <property type="component" value="Unassembled WGS sequence"/>
</dbReference>
<protein>
    <submittedName>
        <fullName evidence="1">Uncharacterized protein</fullName>
    </submittedName>
</protein>
<organism evidence="1 2">
    <name type="scientific">Nemania bipapillata</name>
    <dbReference type="NCBI Taxonomy" id="110536"/>
    <lineage>
        <taxon>Eukaryota</taxon>
        <taxon>Fungi</taxon>
        <taxon>Dikarya</taxon>
        <taxon>Ascomycota</taxon>
        <taxon>Pezizomycotina</taxon>
        <taxon>Sordariomycetes</taxon>
        <taxon>Xylariomycetidae</taxon>
        <taxon>Xylariales</taxon>
        <taxon>Xylariaceae</taxon>
        <taxon>Nemania</taxon>
    </lineage>
</organism>
<reference evidence="1" key="1">
    <citation type="submission" date="2022-11" db="EMBL/GenBank/DDBJ databases">
        <title>Genome Sequence of Nemania bipapillata.</title>
        <authorList>
            <person name="Buettner E."/>
        </authorList>
    </citation>
    <scope>NUCLEOTIDE SEQUENCE</scope>
    <source>
        <strain evidence="1">CP14</strain>
    </source>
</reference>
<evidence type="ECO:0000313" key="2">
    <source>
        <dbReference type="Proteomes" id="UP001153334"/>
    </source>
</evidence>
<comment type="caution">
    <text evidence="1">The sequence shown here is derived from an EMBL/GenBank/DDBJ whole genome shotgun (WGS) entry which is preliminary data.</text>
</comment>
<dbReference type="EMBL" id="JAPESX010000673">
    <property type="protein sequence ID" value="KAJ8120200.1"/>
    <property type="molecule type" value="Genomic_DNA"/>
</dbReference>
<proteinExistence type="predicted"/>
<sequence length="272" mass="30259">MKGATWYTLLSDPPGFEICGACYAAVAQSMGVAGHFVRKGSVAPESAVTCSFNPAVARFAVYVRLLDELAVTQDAAPLEEFVRVYAFMPMCSRDTRLENARWFGWNECAVCPECYHEFVRGTSLADAMAAESALVERPVMCEMYSPRMRQKILASDPPDPTPLLEYSLQRRAVWAATMPRSRQILSQIRLKIAQQNMAMSNSMFYKFSGNLWQNTLPLEQTYSTSATGAGLYNHMQIKGAEYAQQAAAISSEISGSPAFVADELERRWRAVE</sequence>
<keyword evidence="2" id="KW-1185">Reference proteome</keyword>
<evidence type="ECO:0000313" key="1">
    <source>
        <dbReference type="EMBL" id="KAJ8120200.1"/>
    </source>
</evidence>
<name>A0ACC2IY91_9PEZI</name>